<protein>
    <recommendedName>
        <fullName evidence="5">Carboxylic ester hydrolase</fullName>
        <ecNumber evidence="5">3.1.1.-</ecNumber>
    </recommendedName>
</protein>
<comment type="similarity">
    <text evidence="1 5">Belongs to the type-B carboxylesterase/lipase family.</text>
</comment>
<dbReference type="SUPFAM" id="SSF53474">
    <property type="entry name" value="alpha/beta-Hydrolases"/>
    <property type="match status" value="1"/>
</dbReference>
<dbReference type="PANTHER" id="PTHR43142:SF1">
    <property type="entry name" value="CARBOXYLIC ESTER HYDROLASE"/>
    <property type="match status" value="1"/>
</dbReference>
<feature type="domain" description="Carboxylesterase type B" evidence="6">
    <location>
        <begin position="6"/>
        <end position="531"/>
    </location>
</feature>
<reference evidence="7" key="1">
    <citation type="submission" date="2021-05" db="EMBL/GenBank/DDBJ databases">
        <authorList>
            <person name="Alioto T."/>
            <person name="Alioto T."/>
            <person name="Gomez Garrido J."/>
        </authorList>
    </citation>
    <scope>NUCLEOTIDE SEQUENCE</scope>
</reference>
<dbReference type="InterPro" id="IPR019819">
    <property type="entry name" value="Carboxylesterase_B_CS"/>
</dbReference>
<evidence type="ECO:0000256" key="4">
    <source>
        <dbReference type="ARBA" id="ARBA00023180"/>
    </source>
</evidence>
<dbReference type="EMBL" id="HBUF01188960">
    <property type="protein sequence ID" value="CAG6657579.1"/>
    <property type="molecule type" value="Transcribed_RNA"/>
</dbReference>
<dbReference type="Gene3D" id="3.40.50.1820">
    <property type="entry name" value="alpha/beta hydrolase"/>
    <property type="match status" value="1"/>
</dbReference>
<evidence type="ECO:0000259" key="6">
    <source>
        <dbReference type="Pfam" id="PF00135"/>
    </source>
</evidence>
<dbReference type="GO" id="GO:0052689">
    <property type="term" value="F:carboxylic ester hydrolase activity"/>
    <property type="evidence" value="ECO:0007669"/>
    <property type="project" value="UniProtKB-KW"/>
</dbReference>
<organism evidence="7">
    <name type="scientific">Cacopsylla melanoneura</name>
    <dbReference type="NCBI Taxonomy" id="428564"/>
    <lineage>
        <taxon>Eukaryota</taxon>
        <taxon>Metazoa</taxon>
        <taxon>Ecdysozoa</taxon>
        <taxon>Arthropoda</taxon>
        <taxon>Hexapoda</taxon>
        <taxon>Insecta</taxon>
        <taxon>Pterygota</taxon>
        <taxon>Neoptera</taxon>
        <taxon>Paraneoptera</taxon>
        <taxon>Hemiptera</taxon>
        <taxon>Sternorrhyncha</taxon>
        <taxon>Psylloidea</taxon>
        <taxon>Psyllidae</taxon>
        <taxon>Psyllinae</taxon>
        <taxon>Cacopsylla</taxon>
    </lineage>
</organism>
<accession>A0A8D8RTY2</accession>
<sequence>MSTEITINTRLGQIKGIQRSNALTKADLFSFQGIPYAAPPVGDLRFRPPQPHPGWDRILDATKEGGICAQMDGMLGLGLCGSDDCLYLNVYSPNMEPGANKAVMVFVHGGGFTFGHSSSLFYGPDLLLAKDVVLVTLNYRVNIFGFLNLGIEACPGNVGLKDMIAALQWVKDNISQFGGDPNIVTLFGESAGAASVHYLMMAPPAKGLFHRAILQSGTAIDSWAFHTTQESHNNGVVLAKALGCQSEEPGSVLEFLKNIPAQDLIKPMNQHVITKEKTRRSLVFPFVPSVEAAGSPEDRVVWDHPVSMMKQVTTQVPFLIGINSQEGLLLLKHTSKDLSQLIEDLSSDFERAVPVNMNADGAKEKLIASSIKQFFFGNRQINLETAIPYLELYSDLLFTLGHYETLSMFAQSSPGQAFAYLFPYDGELNVFKKMIMQGLELQLPGACHVDELGYLFYIEMAGILPEPGSSDEKVSDNMTTLWTNFAKTGKPVTESFHSWTPCSQKDSSYLNLDVTLSTKPGFVFPERYDFWKELYATYQPNFLKGNL</sequence>
<dbReference type="InterPro" id="IPR019826">
    <property type="entry name" value="Carboxylesterase_B_AS"/>
</dbReference>
<proteinExistence type="inferred from homology"/>
<dbReference type="EC" id="3.1.1.-" evidence="5"/>
<keyword evidence="4" id="KW-0325">Glycoprotein</keyword>
<dbReference type="InterPro" id="IPR002018">
    <property type="entry name" value="CarbesteraseB"/>
</dbReference>
<dbReference type="PANTHER" id="PTHR43142">
    <property type="entry name" value="CARBOXYLIC ESTER HYDROLASE"/>
    <property type="match status" value="1"/>
</dbReference>
<keyword evidence="3 5" id="KW-0378">Hydrolase</keyword>
<dbReference type="InterPro" id="IPR029058">
    <property type="entry name" value="AB_hydrolase_fold"/>
</dbReference>
<dbReference type="PROSITE" id="PS00941">
    <property type="entry name" value="CARBOXYLESTERASE_B_2"/>
    <property type="match status" value="1"/>
</dbReference>
<dbReference type="AlphaFoldDB" id="A0A8D8RTY2"/>
<evidence type="ECO:0000313" key="7">
    <source>
        <dbReference type="EMBL" id="CAG6657579.1"/>
    </source>
</evidence>
<evidence type="ECO:0000256" key="5">
    <source>
        <dbReference type="RuleBase" id="RU361235"/>
    </source>
</evidence>
<evidence type="ECO:0000256" key="1">
    <source>
        <dbReference type="ARBA" id="ARBA00005964"/>
    </source>
</evidence>
<evidence type="ECO:0000256" key="3">
    <source>
        <dbReference type="ARBA" id="ARBA00022801"/>
    </source>
</evidence>
<evidence type="ECO:0000256" key="2">
    <source>
        <dbReference type="ARBA" id="ARBA00022487"/>
    </source>
</evidence>
<dbReference type="PROSITE" id="PS00122">
    <property type="entry name" value="CARBOXYLESTERASE_B_1"/>
    <property type="match status" value="1"/>
</dbReference>
<keyword evidence="2" id="KW-0719">Serine esterase</keyword>
<name>A0A8D8RTY2_9HEMI</name>
<dbReference type="Pfam" id="PF00135">
    <property type="entry name" value="COesterase"/>
    <property type="match status" value="1"/>
</dbReference>